<evidence type="ECO:0000313" key="2">
    <source>
        <dbReference type="EMBL" id="WZN44427.1"/>
    </source>
</evidence>
<gene>
    <name evidence="2" type="ORF">WJU22_16145</name>
</gene>
<name>A0ABZ2YYS1_9BACT</name>
<sequence length="128" mass="14254">MKKALFILLVSLAFTNLQQASAAVAPASMQQAAYPEPVLYYMAPFDWSCQLVFVMNSENDTIIDIYSVNTATQQRTYYEHDITISPDGKSYSLYVDNTDDGRTVYTYGTINGTAAGGYGYSATWSYIF</sequence>
<reference evidence="2 3" key="1">
    <citation type="submission" date="2024-03" db="EMBL/GenBank/DDBJ databases">
        <title>Chitinophaga caseinilytica sp. nov., a casein hydrolysing bacterium isolated from forest soil.</title>
        <authorList>
            <person name="Lee D.S."/>
            <person name="Han D.M."/>
            <person name="Baek J.H."/>
            <person name="Choi D.G."/>
            <person name="Jeon J.H."/>
            <person name="Jeon C.O."/>
        </authorList>
    </citation>
    <scope>NUCLEOTIDE SEQUENCE [LARGE SCALE GENOMIC DNA]</scope>
    <source>
        <strain evidence="2 3">KACC 19118</strain>
    </source>
</reference>
<keyword evidence="1" id="KW-0732">Signal</keyword>
<feature type="signal peptide" evidence="1">
    <location>
        <begin position="1"/>
        <end position="22"/>
    </location>
</feature>
<protein>
    <submittedName>
        <fullName evidence="2">Uncharacterized protein</fullName>
    </submittedName>
</protein>
<accession>A0ABZ2YYS1</accession>
<evidence type="ECO:0000313" key="3">
    <source>
        <dbReference type="Proteomes" id="UP001449657"/>
    </source>
</evidence>
<feature type="chain" id="PRO_5046331895" evidence="1">
    <location>
        <begin position="23"/>
        <end position="128"/>
    </location>
</feature>
<dbReference type="Proteomes" id="UP001449657">
    <property type="component" value="Chromosome"/>
</dbReference>
<evidence type="ECO:0000256" key="1">
    <source>
        <dbReference type="SAM" id="SignalP"/>
    </source>
</evidence>
<keyword evidence="3" id="KW-1185">Reference proteome</keyword>
<organism evidence="2 3">
    <name type="scientific">Chitinophaga caseinilytica</name>
    <dbReference type="NCBI Taxonomy" id="2267521"/>
    <lineage>
        <taxon>Bacteria</taxon>
        <taxon>Pseudomonadati</taxon>
        <taxon>Bacteroidota</taxon>
        <taxon>Chitinophagia</taxon>
        <taxon>Chitinophagales</taxon>
        <taxon>Chitinophagaceae</taxon>
        <taxon>Chitinophaga</taxon>
    </lineage>
</organism>
<dbReference type="RefSeq" id="WP_341839209.1">
    <property type="nucleotide sequence ID" value="NZ_CP149792.1"/>
</dbReference>
<dbReference type="EMBL" id="CP150096">
    <property type="protein sequence ID" value="WZN44427.1"/>
    <property type="molecule type" value="Genomic_DNA"/>
</dbReference>
<proteinExistence type="predicted"/>